<dbReference type="AlphaFoldDB" id="A0A0F9LD85"/>
<evidence type="ECO:0000313" key="1">
    <source>
        <dbReference type="EMBL" id="KKM92839.1"/>
    </source>
</evidence>
<comment type="caution">
    <text evidence="1">The sequence shown here is derived from an EMBL/GenBank/DDBJ whole genome shotgun (WGS) entry which is preliminary data.</text>
</comment>
<organism evidence="1">
    <name type="scientific">marine sediment metagenome</name>
    <dbReference type="NCBI Taxonomy" id="412755"/>
    <lineage>
        <taxon>unclassified sequences</taxon>
        <taxon>metagenomes</taxon>
        <taxon>ecological metagenomes</taxon>
    </lineage>
</organism>
<reference evidence="1" key="1">
    <citation type="journal article" date="2015" name="Nature">
        <title>Complex archaea that bridge the gap between prokaryotes and eukaryotes.</title>
        <authorList>
            <person name="Spang A."/>
            <person name="Saw J.H."/>
            <person name="Jorgensen S.L."/>
            <person name="Zaremba-Niedzwiedzka K."/>
            <person name="Martijn J."/>
            <person name="Lind A.E."/>
            <person name="van Eijk R."/>
            <person name="Schleper C."/>
            <person name="Guy L."/>
            <person name="Ettema T.J."/>
        </authorList>
    </citation>
    <scope>NUCLEOTIDE SEQUENCE</scope>
</reference>
<protein>
    <submittedName>
        <fullName evidence="1">Uncharacterized protein</fullName>
    </submittedName>
</protein>
<proteinExistence type="predicted"/>
<dbReference type="EMBL" id="LAZR01006343">
    <property type="protein sequence ID" value="KKM92839.1"/>
    <property type="molecule type" value="Genomic_DNA"/>
</dbReference>
<sequence>MSEANEIERLTEILRKVPEKRLLLIELANSIPIKNGLLDLTVLAEKQPEINLAVAEAKAYGTRTIMAVDALVNMKARKEV</sequence>
<name>A0A0F9LD85_9ZZZZ</name>
<gene>
    <name evidence="1" type="ORF">LCGC14_1214380</name>
</gene>
<accession>A0A0F9LD85</accession>